<keyword evidence="5 12" id="KW-0732">Signal</keyword>
<dbReference type="NCBIfam" id="TIGR04057">
    <property type="entry name" value="SusC_RagA_signa"/>
    <property type="match status" value="1"/>
</dbReference>
<dbReference type="RefSeq" id="WP_119075537.1">
    <property type="nucleotide sequence ID" value="NZ_CP029600.1"/>
</dbReference>
<keyword evidence="4 10" id="KW-0812">Transmembrane</keyword>
<evidence type="ECO:0000256" key="7">
    <source>
        <dbReference type="ARBA" id="ARBA00023136"/>
    </source>
</evidence>
<evidence type="ECO:0000313" key="15">
    <source>
        <dbReference type="EMBL" id="AWO00286.1"/>
    </source>
</evidence>
<dbReference type="InterPro" id="IPR023997">
    <property type="entry name" value="TonB-dep_OMP_SusC/RagA_CS"/>
</dbReference>
<keyword evidence="6 11" id="KW-0798">TonB box</keyword>
<dbReference type="Pfam" id="PF00593">
    <property type="entry name" value="TonB_dep_Rec_b-barrel"/>
    <property type="match status" value="1"/>
</dbReference>
<dbReference type="InterPro" id="IPR012910">
    <property type="entry name" value="Plug_dom"/>
</dbReference>
<dbReference type="InterPro" id="IPR000531">
    <property type="entry name" value="Beta-barrel_TonB"/>
</dbReference>
<dbReference type="PROSITE" id="PS52016">
    <property type="entry name" value="TONB_DEPENDENT_REC_3"/>
    <property type="match status" value="1"/>
</dbReference>
<reference evidence="15 16" key="1">
    <citation type="submission" date="2018-05" db="EMBL/GenBank/DDBJ databases">
        <title>Chitinophaga sp. nov., isolated from rhizosphere soil of Alhagi.</title>
        <authorList>
            <person name="Liu Y."/>
        </authorList>
    </citation>
    <scope>NUCLEOTIDE SEQUENCE [LARGE SCALE GENOMIC DNA]</scope>
    <source>
        <strain evidence="15 16">T22</strain>
    </source>
</reference>
<keyword evidence="2 10" id="KW-0813">Transport</keyword>
<feature type="domain" description="TonB-dependent receptor plug" evidence="14">
    <location>
        <begin position="115"/>
        <end position="249"/>
    </location>
</feature>
<dbReference type="PANTHER" id="PTHR30069:SF29">
    <property type="entry name" value="HEMOGLOBIN AND HEMOGLOBIN-HAPTOGLOBIN-BINDING PROTEIN 1-RELATED"/>
    <property type="match status" value="1"/>
</dbReference>
<evidence type="ECO:0000256" key="1">
    <source>
        <dbReference type="ARBA" id="ARBA00004571"/>
    </source>
</evidence>
<evidence type="ECO:0000256" key="11">
    <source>
        <dbReference type="RuleBase" id="RU003357"/>
    </source>
</evidence>
<dbReference type="Gene3D" id="2.170.130.10">
    <property type="entry name" value="TonB-dependent receptor, plug domain"/>
    <property type="match status" value="1"/>
</dbReference>
<dbReference type="Proteomes" id="UP000246099">
    <property type="component" value="Chromosome"/>
</dbReference>
<evidence type="ECO:0000256" key="9">
    <source>
        <dbReference type="ARBA" id="ARBA00023237"/>
    </source>
</evidence>
<accession>A0ABM6W8P7</accession>
<protein>
    <submittedName>
        <fullName evidence="15">SusC/RagA family TonB-linked outer membrane protein</fullName>
    </submittedName>
</protein>
<evidence type="ECO:0000256" key="2">
    <source>
        <dbReference type="ARBA" id="ARBA00022448"/>
    </source>
</evidence>
<proteinExistence type="inferred from homology"/>
<gene>
    <name evidence="15" type="ORF">DLD77_00465</name>
</gene>
<evidence type="ECO:0000313" key="16">
    <source>
        <dbReference type="Proteomes" id="UP000246099"/>
    </source>
</evidence>
<comment type="subcellular location">
    <subcellularLocation>
        <location evidence="1 10">Cell outer membrane</location>
        <topology evidence="1 10">Multi-pass membrane protein</topology>
    </subcellularLocation>
</comment>
<keyword evidence="16" id="KW-1185">Reference proteome</keyword>
<dbReference type="SUPFAM" id="SSF56935">
    <property type="entry name" value="Porins"/>
    <property type="match status" value="1"/>
</dbReference>
<evidence type="ECO:0000256" key="4">
    <source>
        <dbReference type="ARBA" id="ARBA00022692"/>
    </source>
</evidence>
<dbReference type="EMBL" id="CP029600">
    <property type="protein sequence ID" value="AWO00286.1"/>
    <property type="molecule type" value="Genomic_DNA"/>
</dbReference>
<organism evidence="15 16">
    <name type="scientific">Chitinophaga alhagiae</name>
    <dbReference type="NCBI Taxonomy" id="2203219"/>
    <lineage>
        <taxon>Bacteria</taxon>
        <taxon>Pseudomonadati</taxon>
        <taxon>Bacteroidota</taxon>
        <taxon>Chitinophagia</taxon>
        <taxon>Chitinophagales</taxon>
        <taxon>Chitinophagaceae</taxon>
        <taxon>Chitinophaga</taxon>
    </lineage>
</organism>
<dbReference type="Gene3D" id="2.40.170.20">
    <property type="entry name" value="TonB-dependent receptor, beta-barrel domain"/>
    <property type="match status" value="1"/>
</dbReference>
<keyword evidence="8" id="KW-0675">Receptor</keyword>
<comment type="similarity">
    <text evidence="10 11">Belongs to the TonB-dependent receptor family.</text>
</comment>
<dbReference type="Pfam" id="PF07715">
    <property type="entry name" value="Plug"/>
    <property type="match status" value="1"/>
</dbReference>
<keyword evidence="9 10" id="KW-0998">Cell outer membrane</keyword>
<keyword evidence="3 10" id="KW-1134">Transmembrane beta strand</keyword>
<feature type="chain" id="PRO_5046646883" evidence="12">
    <location>
        <begin position="23"/>
        <end position="988"/>
    </location>
</feature>
<dbReference type="InterPro" id="IPR008969">
    <property type="entry name" value="CarboxyPept-like_regulatory"/>
</dbReference>
<evidence type="ECO:0000256" key="8">
    <source>
        <dbReference type="ARBA" id="ARBA00023170"/>
    </source>
</evidence>
<name>A0ABM6W8P7_9BACT</name>
<evidence type="ECO:0000259" key="14">
    <source>
        <dbReference type="Pfam" id="PF07715"/>
    </source>
</evidence>
<feature type="signal peptide" evidence="12">
    <location>
        <begin position="1"/>
        <end position="22"/>
    </location>
</feature>
<feature type="domain" description="TonB-dependent receptor-like beta-barrel" evidence="13">
    <location>
        <begin position="352"/>
        <end position="790"/>
    </location>
</feature>
<evidence type="ECO:0000256" key="6">
    <source>
        <dbReference type="ARBA" id="ARBA00023077"/>
    </source>
</evidence>
<evidence type="ECO:0000256" key="10">
    <source>
        <dbReference type="PROSITE-ProRule" id="PRU01360"/>
    </source>
</evidence>
<dbReference type="Pfam" id="PF13715">
    <property type="entry name" value="CarbopepD_reg_2"/>
    <property type="match status" value="1"/>
</dbReference>
<keyword evidence="7 10" id="KW-0472">Membrane</keyword>
<dbReference type="Gene3D" id="2.60.40.1120">
    <property type="entry name" value="Carboxypeptidase-like, regulatory domain"/>
    <property type="match status" value="1"/>
</dbReference>
<sequence>MYLIKNWALLLLLIGSTLTAAAQQKVTGRVTDAAGNGVPGVTVRIQQSNRGTITDVNGRYSLEAAPGNTLIFSFTGYKSHQAAVSGNTMDVQLAEDYANLDEVVITGLATSVKRSNLANAVATISAKELYGVAPAQTFDAALSGKIPGALITANSGAPGGGISVKMRGVTSIFGNSQPLYVVDGVFISNVSVPAGLNIITAAASAGNPQNQDNPSSRVADINPDDIENIEILKGASAAAIYGSKAAAGVIIITTKKGSSLGKTTVRLVQDIGFTKVRKLLGKRHFTEETAFDLGGDAMRNQFIAARDAGKLYDYEKEFYGETGLISNTGVSVSGGDERTGMYFSANRRSEEGIIKNTGYLNNSVRLNVDHKFNDRISVGLRATYMNTSSDRGLTNNDNNSVTYGVSLATIPEFLEMHPDAQGNYPINPKAANPFETRDKMRNNETVNRVITGGEVKATLHQNEQTNTKLIVRGGIDFFNLKTEAIFPRTLQFMAGALNGASIQGNTNNLNTNLMGILVNYLEAGPTLTFTTSVGATLETSYMDNLIATATNLLPQQTNVDQASASQLQQFRQKYRDNGIFIQEDVLIMDAITASAGVRFDRSTNNGNYKKYFVLPKASLSWNLAKMDFWNVPSINSLKLRAAYGAAGNVAPYGAKFLALTASNIGGQPGSLVDTQLGNEDIEQERQTELEAGLDVSFFNGRLSLEATYYQKKIYDLLLRRSVPPSSGFAQQWVNGGDLQNKGIELSLNATPVDTRKVRWQSTVNFWKNTSEVTRLTIPAFPLGAFGNTLGNFFIEEGKSATQIIGTLGTGKGTGVLGNSEPDFQMSFYNDLTLFSNLSLRVMMHWKKGGDNINLTEYLSDVFGTSHDYDDDANGNGVKDGIDRMNAAGDNDASIRVQDASYFRIREIGLYYNIPIPKNKIISAVNVGVSASNWFTFTDYKSYDPESSNFGSNTMSTATSRGSTGISTGVEVTPYPASKRAMFHLGITF</sequence>
<dbReference type="SUPFAM" id="SSF49464">
    <property type="entry name" value="Carboxypeptidase regulatory domain-like"/>
    <property type="match status" value="1"/>
</dbReference>
<evidence type="ECO:0000256" key="12">
    <source>
        <dbReference type="SAM" id="SignalP"/>
    </source>
</evidence>
<evidence type="ECO:0000256" key="3">
    <source>
        <dbReference type="ARBA" id="ARBA00022452"/>
    </source>
</evidence>
<dbReference type="InterPro" id="IPR036942">
    <property type="entry name" value="Beta-barrel_TonB_sf"/>
</dbReference>
<dbReference type="InterPro" id="IPR039426">
    <property type="entry name" value="TonB-dep_rcpt-like"/>
</dbReference>
<dbReference type="InterPro" id="IPR037066">
    <property type="entry name" value="Plug_dom_sf"/>
</dbReference>
<evidence type="ECO:0000256" key="5">
    <source>
        <dbReference type="ARBA" id="ARBA00022729"/>
    </source>
</evidence>
<dbReference type="PANTHER" id="PTHR30069">
    <property type="entry name" value="TONB-DEPENDENT OUTER MEMBRANE RECEPTOR"/>
    <property type="match status" value="1"/>
</dbReference>
<evidence type="ECO:0000259" key="13">
    <source>
        <dbReference type="Pfam" id="PF00593"/>
    </source>
</evidence>
<dbReference type="NCBIfam" id="TIGR04056">
    <property type="entry name" value="OMP_RagA_SusC"/>
    <property type="match status" value="1"/>
</dbReference>
<dbReference type="InterPro" id="IPR023996">
    <property type="entry name" value="TonB-dep_OMP_SusC/RagA"/>
</dbReference>